<keyword evidence="3" id="KW-0964">Secreted</keyword>
<feature type="chain" id="PRO_5046374429" evidence="5">
    <location>
        <begin position="20"/>
        <end position="424"/>
    </location>
</feature>
<sequence>MKAAVILSVFLSVFHNTQSLLPPRFQWKILDYAWEGHAREAALASGAYIPENNMPTGITRWKNKLFITVPRWKKGVPSSLNYIYVNGSQNQPLNPYPSWSEAFVSDKSCCISSNSTVVSTFRIHVDKCDRLWVVDNGVADMTKALKQITAPAIVVFDLNNNRLIHRYVLEEDVLRDSSVLTSIVVDIIGKGCDNTYAYIPDMGSNALIVYSLGGNEAWRVENHYFHFDPHSGVYNVGGVKFYWSDGVSSAVLVPSKKTSSYRDLYFHPTSSTKQFRMSTRLLRDESYGAENSFGVQVLGDRGPMSQATACDYDHSHNVIFYTQLSRNGVSCWNLDRQMTVGNVPLVTSDCTILEFPSDVKIDKDSNLWILSNRQSRFLYGSMDFNQINFRVLTAPVGKIIKGTACERPSTVEKALSFIIRPKSQ</sequence>
<feature type="signal peptide" evidence="5">
    <location>
        <begin position="1"/>
        <end position="19"/>
    </location>
</feature>
<protein>
    <submittedName>
        <fullName evidence="7">L-dopachrome tautomerase yellow-f2-like</fullName>
    </submittedName>
</protein>
<evidence type="ECO:0000256" key="1">
    <source>
        <dbReference type="ARBA" id="ARBA00004613"/>
    </source>
</evidence>
<evidence type="ECO:0000256" key="2">
    <source>
        <dbReference type="ARBA" id="ARBA00009127"/>
    </source>
</evidence>
<keyword evidence="4 5" id="KW-0732">Signal</keyword>
<accession>A0A8B8IHF4</accession>
<dbReference type="InterPro" id="IPR011042">
    <property type="entry name" value="6-blade_b-propeller_TolB-like"/>
</dbReference>
<dbReference type="PANTHER" id="PTHR10009:SF11">
    <property type="entry name" value="RH54244P"/>
    <property type="match status" value="1"/>
</dbReference>
<keyword evidence="6" id="KW-1185">Reference proteome</keyword>
<dbReference type="Proteomes" id="UP001652626">
    <property type="component" value="Chromosome 18"/>
</dbReference>
<dbReference type="CDD" id="cd11304">
    <property type="entry name" value="Cadherin_repeat"/>
    <property type="match status" value="1"/>
</dbReference>
<evidence type="ECO:0000256" key="3">
    <source>
        <dbReference type="ARBA" id="ARBA00022525"/>
    </source>
</evidence>
<dbReference type="GO" id="GO:0005576">
    <property type="term" value="C:extracellular region"/>
    <property type="evidence" value="ECO:0007669"/>
    <property type="project" value="UniProtKB-SubCell"/>
</dbReference>
<gene>
    <name evidence="7" type="primary">LOC113401016</name>
</gene>
<reference evidence="7" key="1">
    <citation type="submission" date="2025-08" db="UniProtKB">
        <authorList>
            <consortium name="RefSeq"/>
        </authorList>
    </citation>
    <scope>IDENTIFICATION</scope>
    <source>
        <tissue evidence="7">Whole body</tissue>
    </source>
</reference>
<dbReference type="OMA" id="WILSNRQ"/>
<dbReference type="GeneID" id="113401016"/>
<evidence type="ECO:0000313" key="6">
    <source>
        <dbReference type="Proteomes" id="UP001652626"/>
    </source>
</evidence>
<comment type="subcellular location">
    <subcellularLocation>
        <location evidence="1">Secreted</location>
    </subcellularLocation>
</comment>
<dbReference type="RefSeq" id="XP_026496508.2">
    <property type="nucleotide sequence ID" value="XM_026640723.2"/>
</dbReference>
<organism evidence="6 7">
    <name type="scientific">Vanessa tameamea</name>
    <name type="common">Kamehameha butterfly</name>
    <dbReference type="NCBI Taxonomy" id="334116"/>
    <lineage>
        <taxon>Eukaryota</taxon>
        <taxon>Metazoa</taxon>
        <taxon>Ecdysozoa</taxon>
        <taxon>Arthropoda</taxon>
        <taxon>Hexapoda</taxon>
        <taxon>Insecta</taxon>
        <taxon>Pterygota</taxon>
        <taxon>Neoptera</taxon>
        <taxon>Endopterygota</taxon>
        <taxon>Lepidoptera</taxon>
        <taxon>Glossata</taxon>
        <taxon>Ditrysia</taxon>
        <taxon>Papilionoidea</taxon>
        <taxon>Nymphalidae</taxon>
        <taxon>Nymphalinae</taxon>
        <taxon>Vanessa</taxon>
    </lineage>
</organism>
<evidence type="ECO:0000256" key="5">
    <source>
        <dbReference type="SAM" id="SignalP"/>
    </source>
</evidence>
<evidence type="ECO:0000313" key="7">
    <source>
        <dbReference type="RefSeq" id="XP_026496508.2"/>
    </source>
</evidence>
<proteinExistence type="inferred from homology"/>
<dbReference type="Pfam" id="PF03022">
    <property type="entry name" value="MRJP"/>
    <property type="match status" value="1"/>
</dbReference>
<name>A0A8B8IHF4_VANTA</name>
<dbReference type="PANTHER" id="PTHR10009">
    <property type="entry name" value="PROTEIN YELLOW-RELATED"/>
    <property type="match status" value="1"/>
</dbReference>
<dbReference type="InterPro" id="IPR017996">
    <property type="entry name" value="MRJP/yellow-related"/>
</dbReference>
<dbReference type="SUPFAM" id="SSF101898">
    <property type="entry name" value="NHL repeat"/>
    <property type="match status" value="1"/>
</dbReference>
<dbReference type="Gene3D" id="2.120.10.30">
    <property type="entry name" value="TolB, C-terminal domain"/>
    <property type="match status" value="1"/>
</dbReference>
<dbReference type="OrthoDB" id="7776143at2759"/>
<comment type="similarity">
    <text evidence="2">Belongs to the major royal jelly protein family.</text>
</comment>
<evidence type="ECO:0000256" key="4">
    <source>
        <dbReference type="ARBA" id="ARBA00022729"/>
    </source>
</evidence>
<dbReference type="AlphaFoldDB" id="A0A8B8IHF4"/>